<proteinExistence type="predicted"/>
<evidence type="ECO:0000313" key="2">
    <source>
        <dbReference type="EMBL" id="ABL77413.1"/>
    </source>
</evidence>
<keyword evidence="3" id="KW-1185">Reference proteome</keyword>
<dbReference type="PANTHER" id="PTHR43358:SF4">
    <property type="entry name" value="ALPHA_BETA HYDROLASE FOLD-1 DOMAIN-CONTAINING PROTEIN"/>
    <property type="match status" value="1"/>
</dbReference>
<name>A1RW33_THEPD</name>
<dbReference type="KEGG" id="tpe:Tpen_0003"/>
<dbReference type="SUPFAM" id="SSF53474">
    <property type="entry name" value="alpha/beta-Hydrolases"/>
    <property type="match status" value="1"/>
</dbReference>
<dbReference type="EMBL" id="CP000505">
    <property type="protein sequence ID" value="ABL77413.1"/>
    <property type="molecule type" value="Genomic_DNA"/>
</dbReference>
<accession>A1RW33</accession>
<dbReference type="OrthoDB" id="7531at2157"/>
<dbReference type="STRING" id="368408.Tpen_0003"/>
<sequence>MLTLLLTTVVAVVVLLLVAVAFSASRKLASPPRKVGQWSPGDMGYTYEKLEVKTSDGLTLRGWLIPRGSDRTVLVVHGYTSSKWDEWYIKPVIDILARNNFNVVAFDMRAHGESDGRYTTLGLREVEDISKIIDLLEEKGLASRLGMIGYSMGGAITLMTAAREDRVKAAVADSPYIDIRASGKRWVKRVGAPLRYLLLASYPLIIYFTSKTTRTDPSKLVMFNYASLIRKPLLIIAGRNDDLVALEEIETFFNENKKVNPNTELWVTDSKHVSAIQDYPKEYEKRVVEFFERWL</sequence>
<dbReference type="RefSeq" id="WP_011751678.1">
    <property type="nucleotide sequence ID" value="NC_008698.1"/>
</dbReference>
<dbReference type="GeneID" id="4600535"/>
<dbReference type="InterPro" id="IPR052920">
    <property type="entry name" value="DNA-binding_regulatory"/>
</dbReference>
<dbReference type="InterPro" id="IPR000073">
    <property type="entry name" value="AB_hydrolase_1"/>
</dbReference>
<dbReference type="HOGENOM" id="CLU_029375_6_2_2"/>
<protein>
    <submittedName>
        <fullName evidence="2">Conserved hypothetical 2-acetyl-1-alkylglycerophosph ocholine esterase</fullName>
    </submittedName>
</protein>
<dbReference type="Pfam" id="PF00561">
    <property type="entry name" value="Abhydrolase_1"/>
    <property type="match status" value="1"/>
</dbReference>
<evidence type="ECO:0000313" key="3">
    <source>
        <dbReference type="Proteomes" id="UP000000641"/>
    </source>
</evidence>
<gene>
    <name evidence="2" type="ordered locus">Tpen_0003</name>
</gene>
<dbReference type="AlphaFoldDB" id="A1RW33"/>
<dbReference type="InterPro" id="IPR029058">
    <property type="entry name" value="AB_hydrolase_fold"/>
</dbReference>
<dbReference type="PANTHER" id="PTHR43358">
    <property type="entry name" value="ALPHA/BETA-HYDROLASE"/>
    <property type="match status" value="1"/>
</dbReference>
<organism evidence="2 3">
    <name type="scientific">Thermofilum pendens (strain DSM 2475 / Hrk 5)</name>
    <dbReference type="NCBI Taxonomy" id="368408"/>
    <lineage>
        <taxon>Archaea</taxon>
        <taxon>Thermoproteota</taxon>
        <taxon>Thermoprotei</taxon>
        <taxon>Thermofilales</taxon>
        <taxon>Thermofilaceae</taxon>
        <taxon>Thermofilum</taxon>
    </lineage>
</organism>
<feature type="domain" description="AB hydrolase-1" evidence="1">
    <location>
        <begin position="72"/>
        <end position="177"/>
    </location>
</feature>
<dbReference type="Proteomes" id="UP000000641">
    <property type="component" value="Chromosome"/>
</dbReference>
<evidence type="ECO:0000259" key="1">
    <source>
        <dbReference type="Pfam" id="PF00561"/>
    </source>
</evidence>
<dbReference type="EnsemblBacteria" id="ABL77413">
    <property type="protein sequence ID" value="ABL77413"/>
    <property type="gene ID" value="Tpen_0003"/>
</dbReference>
<dbReference type="eggNOG" id="arCOG01651">
    <property type="taxonomic scope" value="Archaea"/>
</dbReference>
<reference evidence="3" key="1">
    <citation type="journal article" date="2008" name="J. Bacteriol.">
        <title>Genome sequence of Thermofilum pendens reveals an exceptional loss of biosynthetic pathways without genome reduction.</title>
        <authorList>
            <person name="Anderson I."/>
            <person name="Rodriguez J."/>
            <person name="Susanti D."/>
            <person name="Porat I."/>
            <person name="Reich C."/>
            <person name="Ulrich L.E."/>
            <person name="Elkins J.G."/>
            <person name="Mavromatis K."/>
            <person name="Lykidis A."/>
            <person name="Kim E."/>
            <person name="Thompson L.S."/>
            <person name="Nolan M."/>
            <person name="Land M."/>
            <person name="Copeland A."/>
            <person name="Lapidus A."/>
            <person name="Lucas S."/>
            <person name="Detter C."/>
            <person name="Zhulin I.B."/>
            <person name="Olsen G.J."/>
            <person name="Whitman W."/>
            <person name="Mukhopadhyay B."/>
            <person name="Bristow J."/>
            <person name="Kyrpides N."/>
        </authorList>
    </citation>
    <scope>NUCLEOTIDE SEQUENCE [LARGE SCALE GENOMIC DNA]</scope>
    <source>
        <strain evidence="3">DSM 2475 / Hrk 5</strain>
    </source>
</reference>
<dbReference type="Gene3D" id="3.40.50.1820">
    <property type="entry name" value="alpha/beta hydrolase"/>
    <property type="match status" value="1"/>
</dbReference>